<protein>
    <submittedName>
        <fullName evidence="2">Glycosyltransferase</fullName>
    </submittedName>
</protein>
<gene>
    <name evidence="2" type="ORF">ICJ84_16425</name>
</gene>
<feature type="domain" description="Glycosyltransferase 2-like" evidence="1">
    <location>
        <begin position="7"/>
        <end position="176"/>
    </location>
</feature>
<dbReference type="InterPro" id="IPR001173">
    <property type="entry name" value="Glyco_trans_2-like"/>
</dbReference>
<evidence type="ECO:0000313" key="3">
    <source>
        <dbReference type="Proteomes" id="UP000602057"/>
    </source>
</evidence>
<evidence type="ECO:0000313" key="2">
    <source>
        <dbReference type="EMBL" id="MBD0837021.1"/>
    </source>
</evidence>
<keyword evidence="3" id="KW-1185">Reference proteome</keyword>
<comment type="caution">
    <text evidence="2">The sequence shown here is derived from an EMBL/GenBank/DDBJ whole genome shotgun (WGS) entry which is preliminary data.</text>
</comment>
<reference evidence="2" key="2">
    <citation type="submission" date="2020-09" db="EMBL/GenBank/DDBJ databases">
        <authorList>
            <person name="Wu Z."/>
        </authorList>
    </citation>
    <scope>NUCLEOTIDE SEQUENCE</scope>
    <source>
        <strain evidence="2">SC17</strain>
    </source>
</reference>
<reference evidence="2" key="1">
    <citation type="journal article" date="2013" name="Int. J. Syst. Evol. Microbiol.">
        <title>Aestuariibaculum suncheonense gen. nov., sp. nov., a marine bacterium of the family Flavobacteriaceae isolated from a tidal flat and emended descriptions of the genera Gaetbulibacter and Tamlana.</title>
        <authorList>
            <person name="Jeong S.H."/>
            <person name="Park M.S."/>
            <person name="Jin H.M."/>
            <person name="Lee K."/>
            <person name="Park W."/>
            <person name="Jeon C.O."/>
        </authorList>
    </citation>
    <scope>NUCLEOTIDE SEQUENCE</scope>
    <source>
        <strain evidence="2">SC17</strain>
    </source>
</reference>
<dbReference type="PANTHER" id="PTHR22916:SF3">
    <property type="entry name" value="UDP-GLCNAC:BETAGAL BETA-1,3-N-ACETYLGLUCOSAMINYLTRANSFERASE-LIKE PROTEIN 1"/>
    <property type="match status" value="1"/>
</dbReference>
<name>A0A8J6QN77_9FLAO</name>
<dbReference type="AlphaFoldDB" id="A0A8J6QN77"/>
<sequence length="318" mass="37209">MLLSVRLQTYNHAAYIEAALQGIEAQATDFDFEVVIGDDFSTDDTLEIIKQFISLAKNSKITWRVLERQVGDTYWTKRQELGRLYNFTNILEHCTGTYVALLDGDDYWTDPLKLQKQVDFLEYNNEFSGVSSNCNVVYHDFYKKPHLFGKCESKVYKFNDLISARHFHTATFVFKRLCVENGIPTNILSGDRFIFMKVACFGKIKLLEDVTSVYRKNEGGISSKVTSRDMRKDYNMIGHIKQLRNDNINNKKLLKFISYTVLSYSHTIYIEDYLKALLFYAYASIKEKRGFKIKLRSLIKTYELSKSNFYKVQFFLRC</sequence>
<organism evidence="2 3">
    <name type="scientific">Aestuariibaculum suncheonense</name>
    <dbReference type="NCBI Taxonomy" id="1028745"/>
    <lineage>
        <taxon>Bacteria</taxon>
        <taxon>Pseudomonadati</taxon>
        <taxon>Bacteroidota</taxon>
        <taxon>Flavobacteriia</taxon>
        <taxon>Flavobacteriales</taxon>
        <taxon>Flavobacteriaceae</taxon>
    </lineage>
</organism>
<proteinExistence type="predicted"/>
<evidence type="ECO:0000259" key="1">
    <source>
        <dbReference type="Pfam" id="PF00535"/>
    </source>
</evidence>
<accession>A0A8J6QN77</accession>
<dbReference type="RefSeq" id="WP_188217515.1">
    <property type="nucleotide sequence ID" value="NZ_BAABGH010000002.1"/>
</dbReference>
<dbReference type="InterPro" id="IPR029044">
    <property type="entry name" value="Nucleotide-diphossugar_trans"/>
</dbReference>
<dbReference type="Pfam" id="PF00535">
    <property type="entry name" value="Glycos_transf_2"/>
    <property type="match status" value="1"/>
</dbReference>
<dbReference type="PANTHER" id="PTHR22916">
    <property type="entry name" value="GLYCOSYLTRANSFERASE"/>
    <property type="match status" value="1"/>
</dbReference>
<dbReference type="SUPFAM" id="SSF53448">
    <property type="entry name" value="Nucleotide-diphospho-sugar transferases"/>
    <property type="match status" value="1"/>
</dbReference>
<dbReference type="GO" id="GO:0016758">
    <property type="term" value="F:hexosyltransferase activity"/>
    <property type="evidence" value="ECO:0007669"/>
    <property type="project" value="UniProtKB-ARBA"/>
</dbReference>
<dbReference type="Gene3D" id="3.90.550.10">
    <property type="entry name" value="Spore Coat Polysaccharide Biosynthesis Protein SpsA, Chain A"/>
    <property type="match status" value="1"/>
</dbReference>
<dbReference type="EMBL" id="JACVXC010000010">
    <property type="protein sequence ID" value="MBD0837021.1"/>
    <property type="molecule type" value="Genomic_DNA"/>
</dbReference>
<dbReference type="Proteomes" id="UP000602057">
    <property type="component" value="Unassembled WGS sequence"/>
</dbReference>